<comment type="caution">
    <text evidence="1">The sequence shown here is derived from an EMBL/GenBank/DDBJ whole genome shotgun (WGS) entry which is preliminary data.</text>
</comment>
<proteinExistence type="predicted"/>
<organism evidence="1 2">
    <name type="scientific">Lentinula boryana</name>
    <dbReference type="NCBI Taxonomy" id="40481"/>
    <lineage>
        <taxon>Eukaryota</taxon>
        <taxon>Fungi</taxon>
        <taxon>Dikarya</taxon>
        <taxon>Basidiomycota</taxon>
        <taxon>Agaricomycotina</taxon>
        <taxon>Agaricomycetes</taxon>
        <taxon>Agaricomycetidae</taxon>
        <taxon>Agaricales</taxon>
        <taxon>Marasmiineae</taxon>
        <taxon>Omphalotaceae</taxon>
        <taxon>Lentinula</taxon>
    </lineage>
</organism>
<name>A0ABQ8QS24_9AGAR</name>
<accession>A0ABQ8QS24</accession>
<evidence type="ECO:0000313" key="2">
    <source>
        <dbReference type="Proteomes" id="UP001163828"/>
    </source>
</evidence>
<keyword evidence="2" id="KW-1185">Reference proteome</keyword>
<protein>
    <submittedName>
        <fullName evidence="1">Uncharacterized protein</fullName>
    </submittedName>
</protein>
<evidence type="ECO:0000313" key="1">
    <source>
        <dbReference type="EMBL" id="KAJ4001170.1"/>
    </source>
</evidence>
<dbReference type="Proteomes" id="UP001163828">
    <property type="component" value="Unassembled WGS sequence"/>
</dbReference>
<dbReference type="EMBL" id="MU790512">
    <property type="protein sequence ID" value="KAJ4001170.1"/>
    <property type="molecule type" value="Genomic_DNA"/>
</dbReference>
<gene>
    <name evidence="1" type="ORF">F5050DRAFT_89608</name>
</gene>
<reference evidence="1" key="1">
    <citation type="submission" date="2022-08" db="EMBL/GenBank/DDBJ databases">
        <authorList>
            <consortium name="DOE Joint Genome Institute"/>
            <person name="Min B."/>
            <person name="Riley R."/>
            <person name="Sierra-Patev S."/>
            <person name="Naranjo-Ortiz M."/>
            <person name="Looney B."/>
            <person name="Konkel Z."/>
            <person name="Slot J.C."/>
            <person name="Sakamoto Y."/>
            <person name="Steenwyk J.L."/>
            <person name="Rokas A."/>
            <person name="Carro J."/>
            <person name="Camarero S."/>
            <person name="Ferreira P."/>
            <person name="Molpeceres G."/>
            <person name="Ruiz-Duenas F.J."/>
            <person name="Serrano A."/>
            <person name="Henrissat B."/>
            <person name="Drula E."/>
            <person name="Hughes K.W."/>
            <person name="Mata J.L."/>
            <person name="Ishikawa N.K."/>
            <person name="Vargas-Isla R."/>
            <person name="Ushijima S."/>
            <person name="Smith C.A."/>
            <person name="Ahrendt S."/>
            <person name="Andreopoulos W."/>
            <person name="He G."/>
            <person name="Labutti K."/>
            <person name="Lipzen A."/>
            <person name="Ng V."/>
            <person name="Sandor L."/>
            <person name="Barry K."/>
            <person name="Martinez A.T."/>
            <person name="Xiao Y."/>
            <person name="Gibbons J.G."/>
            <person name="Terashima K."/>
            <person name="Hibbett D.S."/>
            <person name="Grigoriev I.V."/>
        </authorList>
    </citation>
    <scope>NUCLEOTIDE SEQUENCE</scope>
    <source>
        <strain evidence="1">TFB10827</strain>
    </source>
</reference>
<sequence>MVSHAIAQHAACFSIMLLIPMVPNNVALVVSITLAIFSAILQYICPDMDDSLQNIETGVNIMENSISTCHVGDVKLHGQLERIRKQQLLLRARHNLWRCIRSYDVFSLWLLFRQVQVVRARARALQCRLLRDMEADYVSQLSDNINVA</sequence>